<proteinExistence type="predicted"/>
<dbReference type="PANTHER" id="PTHR43619:SF2">
    <property type="entry name" value="S-ADENOSYL-L-METHIONINE-DEPENDENT METHYLTRANSFERASES SUPERFAMILY PROTEIN"/>
    <property type="match status" value="1"/>
</dbReference>
<keyword evidence="4" id="KW-1185">Reference proteome</keyword>
<evidence type="ECO:0000256" key="2">
    <source>
        <dbReference type="ARBA" id="ARBA00022679"/>
    </source>
</evidence>
<dbReference type="SUPFAM" id="SSF53335">
    <property type="entry name" value="S-adenosyl-L-methionine-dependent methyltransferases"/>
    <property type="match status" value="1"/>
</dbReference>
<dbReference type="PIRSF" id="PIRSF028177">
    <property type="entry name" value="Polyketide_synth_Omtfrase_TcmP"/>
    <property type="match status" value="1"/>
</dbReference>
<dbReference type="STRING" id="29341.RSJ17_18660"/>
<keyword evidence="2 3" id="KW-0808">Transferase</keyword>
<reference evidence="3 4" key="1">
    <citation type="journal article" date="2015" name="Infect. Genet. Evol.">
        <title>Genomic sequences of six botulinum neurotoxin-producing strains representing three clostridial species illustrate the mobility and diversity of botulinum neurotoxin genes.</title>
        <authorList>
            <person name="Smith T.J."/>
            <person name="Hill K.K."/>
            <person name="Xie G."/>
            <person name="Foley B.T."/>
            <person name="Williamson C.H."/>
            <person name="Foster J.T."/>
            <person name="Johnson S.L."/>
            <person name="Chertkov O."/>
            <person name="Teshima H."/>
            <person name="Gibbons H.S."/>
            <person name="Johnsky L.A."/>
            <person name="Karavis M.A."/>
            <person name="Smith L.A."/>
        </authorList>
    </citation>
    <scope>NUCLEOTIDE SEQUENCE [LARGE SCALE GENOMIC DNA]</scope>
    <source>
        <strain evidence="3 4">CDC 2741</strain>
    </source>
</reference>
<accession>A0A0C1UGX6</accession>
<dbReference type="Pfam" id="PF04072">
    <property type="entry name" value="LCM"/>
    <property type="match status" value="1"/>
</dbReference>
<evidence type="ECO:0000313" key="3">
    <source>
        <dbReference type="EMBL" id="KIE46665.1"/>
    </source>
</evidence>
<evidence type="ECO:0000256" key="1">
    <source>
        <dbReference type="ARBA" id="ARBA00022603"/>
    </source>
</evidence>
<dbReference type="GO" id="GO:0008168">
    <property type="term" value="F:methyltransferase activity"/>
    <property type="evidence" value="ECO:0007669"/>
    <property type="project" value="UniProtKB-KW"/>
</dbReference>
<keyword evidence="1 3" id="KW-0489">Methyltransferase</keyword>
<comment type="caution">
    <text evidence="3">The sequence shown here is derived from an EMBL/GenBank/DDBJ whole genome shotgun (WGS) entry which is preliminary data.</text>
</comment>
<dbReference type="RefSeq" id="WP_039633230.1">
    <property type="nucleotide sequence ID" value="NZ_AYSO01000016.1"/>
</dbReference>
<dbReference type="PANTHER" id="PTHR43619">
    <property type="entry name" value="S-ADENOSYL-L-METHIONINE-DEPENDENT METHYLTRANSFERASE YKTD-RELATED"/>
    <property type="match status" value="1"/>
</dbReference>
<dbReference type="InterPro" id="IPR007213">
    <property type="entry name" value="Ppm1/Ppm2/Tcmp"/>
</dbReference>
<dbReference type="Proteomes" id="UP000031366">
    <property type="component" value="Unassembled WGS sequence"/>
</dbReference>
<name>A0A0C1UGX6_9CLOT</name>
<gene>
    <name evidence="3" type="ORF">U732_3456</name>
</gene>
<dbReference type="GO" id="GO:0032259">
    <property type="term" value="P:methylation"/>
    <property type="evidence" value="ECO:0007669"/>
    <property type="project" value="UniProtKB-KW"/>
</dbReference>
<evidence type="ECO:0000313" key="4">
    <source>
        <dbReference type="Proteomes" id="UP000031366"/>
    </source>
</evidence>
<dbReference type="Gene3D" id="3.40.50.150">
    <property type="entry name" value="Vaccinia Virus protein VP39"/>
    <property type="match status" value="1"/>
</dbReference>
<sequence length="265" mass="31432">MQQKLSGVPETLLIPLWARAVETKNSNPIIKDYKAIEMMENIDYDFSKFDNAWMSQTGVAVRTEILDNATKSFIDKNPNAIIINVGCGLDTRFLRLDNNRIVWYELDLPEPIRIKKQFFEETERYRMIAKSVFDYSWINEIKVSNEPILIIIEGLLMYFTDQEVKNLINKLVSSFSNAEMLFETMTPSIVKRSNKHDTVNKVGVSFKWGINSGKEMLKFNERIDFIEEWNYFDYHKDRWRWFGRLALIPSFRKRFNNKIVHLRFS</sequence>
<dbReference type="InterPro" id="IPR029063">
    <property type="entry name" value="SAM-dependent_MTases_sf"/>
</dbReference>
<organism evidence="3 4">
    <name type="scientific">Clostridium argentinense CDC 2741</name>
    <dbReference type="NCBI Taxonomy" id="1418104"/>
    <lineage>
        <taxon>Bacteria</taxon>
        <taxon>Bacillati</taxon>
        <taxon>Bacillota</taxon>
        <taxon>Clostridia</taxon>
        <taxon>Eubacteriales</taxon>
        <taxon>Clostridiaceae</taxon>
        <taxon>Clostridium</taxon>
    </lineage>
</organism>
<dbReference type="AlphaFoldDB" id="A0A0C1UGX6"/>
<protein>
    <submittedName>
        <fullName evidence="3">Leucine carboxyl methyltransferase family protein</fullName>
    </submittedName>
</protein>
<dbReference type="InterPro" id="IPR016874">
    <property type="entry name" value="TcmP-like"/>
</dbReference>
<dbReference type="EMBL" id="AYSO01000016">
    <property type="protein sequence ID" value="KIE46665.1"/>
    <property type="molecule type" value="Genomic_DNA"/>
</dbReference>
<dbReference type="OrthoDB" id="9800233at2"/>